<dbReference type="InterPro" id="IPR029052">
    <property type="entry name" value="Metallo-depent_PP-like"/>
</dbReference>
<gene>
    <name evidence="4" type="ORF">SAMN02745181_3362</name>
</gene>
<dbReference type="Pfam" id="PF16656">
    <property type="entry name" value="Pur_ac_phosph_N"/>
    <property type="match status" value="1"/>
</dbReference>
<keyword evidence="5" id="KW-1185">Reference proteome</keyword>
<dbReference type="STRING" id="1123071.SAMN02745181_3362"/>
<dbReference type="Gene3D" id="3.60.21.10">
    <property type="match status" value="1"/>
</dbReference>
<dbReference type="InterPro" id="IPR015914">
    <property type="entry name" value="PAPs_N"/>
</dbReference>
<dbReference type="PANTHER" id="PTHR45867:SF3">
    <property type="entry name" value="ACID PHOSPHATASE TYPE 7"/>
    <property type="match status" value="1"/>
</dbReference>
<accession>A0A1M6QCU0</accession>
<dbReference type="Gene3D" id="2.60.40.380">
    <property type="entry name" value="Purple acid phosphatase-like, N-terminal"/>
    <property type="match status" value="1"/>
</dbReference>
<dbReference type="GO" id="GO:0046872">
    <property type="term" value="F:metal ion binding"/>
    <property type="evidence" value="ECO:0007669"/>
    <property type="project" value="InterPro"/>
</dbReference>
<dbReference type="EMBL" id="FQYR01000006">
    <property type="protein sequence ID" value="SHK18124.1"/>
    <property type="molecule type" value="Genomic_DNA"/>
</dbReference>
<feature type="domain" description="Purple acid phosphatase N-terminal" evidence="3">
    <location>
        <begin position="140"/>
        <end position="230"/>
    </location>
</feature>
<sequence>MIGSFACLTAVAAAQTSLTSGSTVTDSVRKNNWNYYTIQVPSTSTGLQVDLVGTNNKDADLYIRQGANPTTSNWDFRPYQNSSNESVTVDANSNPVLAPGATYHIGIHTADKGSAGYTLTATVTNPNGGGNPGGAADVRRLRVTWVTDPSTTATIGWEQVAGSAGTVHFDTSDHGTTVANYSFSKTVDRQVSYHGMNNSFARLSGLTPDTNYYFVIEDNSGVSDRYYFRTAPATAQPFTFCAGGDSRNNRTPRQQANRLVGKLRPLFVAFTGDMINSDVAVEWQEWLDDWQETITSDGRIFPILPHRGNHESGGNQTVYNIFDTTSNNYYALNIGGDLMRFYVLNSEVSAGGTQLSWLQNDLNSNSGTTRHLCAGYHKPMRPHQSGKSEGSDEYNNWAQLFYDHGMDLVFESDSHVVKRTGPLMPSTGAGSDEGFIAVSSSDPNATVYTGEGCWGAPLRSADDSKNWTLAAGSFNSFDWVQVYSDRIDLRTVVVNSQEANTGSNTDADPFAIPSNLQLWTPASGTVLSVPGDDSTGGNPNPGNQETTIAFGSSWNYKDDGSDQGTAWRQSGVTETWPSGSAQLGYGDSDETTTLQSSHLTYYFRKEINITNVADVTDLDFSLLFDDGAIIYINGTEVHRTATMDAGTNFSYNTPSTATSSDNATENFSVSPSLLVEGANLIAVEVHNRSTTSSDISFDLQMLTTRSGETPPPSTTDETIFSNGASWNYKDDGSDQGTAWRQPGVTETWPSGSAQLGYGDGDESTTLQGSHITYYFRKEVNITNVSNITGIQFDLLYDDAAVIYINGTEVHRTSLLPSGPINYQTGTSTFSADNSTETVNVASSLLVEGNNLIAVEIHNQNTSSSDISFDLNMLVNRSAQ</sequence>
<evidence type="ECO:0000313" key="5">
    <source>
        <dbReference type="Proteomes" id="UP000184510"/>
    </source>
</evidence>
<evidence type="ECO:0000259" key="2">
    <source>
        <dbReference type="Pfam" id="PF04151"/>
    </source>
</evidence>
<dbReference type="SUPFAM" id="SSF49363">
    <property type="entry name" value="Purple acid phosphatase, N-terminal domain"/>
    <property type="match status" value="1"/>
</dbReference>
<dbReference type="InterPro" id="IPR008963">
    <property type="entry name" value="Purple_acid_Pase-like_N"/>
</dbReference>
<dbReference type="AlphaFoldDB" id="A0A1M6QCU0"/>
<evidence type="ECO:0000256" key="1">
    <source>
        <dbReference type="ARBA" id="ARBA00022729"/>
    </source>
</evidence>
<proteinExistence type="predicted"/>
<name>A0A1M6QCU0_9BACT</name>
<dbReference type="InParanoid" id="A0A1M6QCU0"/>
<organism evidence="4 5">
    <name type="scientific">Rubritalea squalenifaciens DSM 18772</name>
    <dbReference type="NCBI Taxonomy" id="1123071"/>
    <lineage>
        <taxon>Bacteria</taxon>
        <taxon>Pseudomonadati</taxon>
        <taxon>Verrucomicrobiota</taxon>
        <taxon>Verrucomicrobiia</taxon>
        <taxon>Verrucomicrobiales</taxon>
        <taxon>Rubritaleaceae</taxon>
        <taxon>Rubritalea</taxon>
    </lineage>
</organism>
<feature type="domain" description="Peptidase C-terminal archaeal/bacterial" evidence="2">
    <location>
        <begin position="34"/>
        <end position="100"/>
    </location>
</feature>
<dbReference type="GO" id="GO:0003993">
    <property type="term" value="F:acid phosphatase activity"/>
    <property type="evidence" value="ECO:0007669"/>
    <property type="project" value="InterPro"/>
</dbReference>
<dbReference type="PANTHER" id="PTHR45867">
    <property type="entry name" value="PURPLE ACID PHOSPHATASE"/>
    <property type="match status" value="1"/>
</dbReference>
<dbReference type="Gene3D" id="2.60.120.380">
    <property type="match status" value="1"/>
</dbReference>
<evidence type="ECO:0000313" key="4">
    <source>
        <dbReference type="EMBL" id="SHK18124.1"/>
    </source>
</evidence>
<protein>
    <submittedName>
        <fullName evidence="4">Pre-peptidase C-terminal domain-containing protein</fullName>
    </submittedName>
</protein>
<dbReference type="Proteomes" id="UP000184510">
    <property type="component" value="Unassembled WGS sequence"/>
</dbReference>
<dbReference type="Pfam" id="PF04151">
    <property type="entry name" value="PPC"/>
    <property type="match status" value="1"/>
</dbReference>
<keyword evidence="1" id="KW-0732">Signal</keyword>
<reference evidence="4 5" key="1">
    <citation type="submission" date="2016-11" db="EMBL/GenBank/DDBJ databases">
        <authorList>
            <person name="Jaros S."/>
            <person name="Januszkiewicz K."/>
            <person name="Wedrychowicz H."/>
        </authorList>
    </citation>
    <scope>NUCLEOTIDE SEQUENCE [LARGE SCALE GENOMIC DNA]</scope>
    <source>
        <strain evidence="4 5">DSM 18772</strain>
    </source>
</reference>
<evidence type="ECO:0000259" key="3">
    <source>
        <dbReference type="Pfam" id="PF16656"/>
    </source>
</evidence>
<dbReference type="SUPFAM" id="SSF56300">
    <property type="entry name" value="Metallo-dependent phosphatases"/>
    <property type="match status" value="1"/>
</dbReference>
<dbReference type="InterPro" id="IPR007280">
    <property type="entry name" value="Peptidase_C_arc/bac"/>
</dbReference>
<dbReference type="Gene3D" id="2.60.120.260">
    <property type="entry name" value="Galactose-binding domain-like"/>
    <property type="match status" value="2"/>
</dbReference>